<dbReference type="EMBL" id="CM047744">
    <property type="protein sequence ID" value="KAJ0027916.1"/>
    <property type="molecule type" value="Genomic_DNA"/>
</dbReference>
<gene>
    <name evidence="1" type="ORF">Pint_35669</name>
</gene>
<sequence length="99" mass="10865">MNARDGSRIALVHWKERTLGFMLTLVINRGLATDGRVLRDAISRINGLKVLQGGIATTPFTQTKTPLRGMKGVAEVKCLVLNLHDVRVNALPPIKSMEC</sequence>
<evidence type="ECO:0000313" key="1">
    <source>
        <dbReference type="EMBL" id="KAJ0027916.1"/>
    </source>
</evidence>
<keyword evidence="2" id="KW-1185">Reference proteome</keyword>
<reference evidence="2" key="1">
    <citation type="journal article" date="2023" name="G3 (Bethesda)">
        <title>Genome assembly and association tests identify interacting loci associated with vigor, precocity, and sex in interspecific pistachio rootstocks.</title>
        <authorList>
            <person name="Palmer W."/>
            <person name="Jacygrad E."/>
            <person name="Sagayaradj S."/>
            <person name="Cavanaugh K."/>
            <person name="Han R."/>
            <person name="Bertier L."/>
            <person name="Beede B."/>
            <person name="Kafkas S."/>
            <person name="Golino D."/>
            <person name="Preece J."/>
            <person name="Michelmore R."/>
        </authorList>
    </citation>
    <scope>NUCLEOTIDE SEQUENCE [LARGE SCALE GENOMIC DNA]</scope>
</reference>
<name>A0ACC0Y3K2_9ROSI</name>
<organism evidence="1 2">
    <name type="scientific">Pistacia integerrima</name>
    <dbReference type="NCBI Taxonomy" id="434235"/>
    <lineage>
        <taxon>Eukaryota</taxon>
        <taxon>Viridiplantae</taxon>
        <taxon>Streptophyta</taxon>
        <taxon>Embryophyta</taxon>
        <taxon>Tracheophyta</taxon>
        <taxon>Spermatophyta</taxon>
        <taxon>Magnoliopsida</taxon>
        <taxon>eudicotyledons</taxon>
        <taxon>Gunneridae</taxon>
        <taxon>Pentapetalae</taxon>
        <taxon>rosids</taxon>
        <taxon>malvids</taxon>
        <taxon>Sapindales</taxon>
        <taxon>Anacardiaceae</taxon>
        <taxon>Pistacia</taxon>
    </lineage>
</organism>
<protein>
    <submittedName>
        <fullName evidence="1">Uncharacterized protein</fullName>
    </submittedName>
</protein>
<comment type="caution">
    <text evidence="1">The sequence shown here is derived from an EMBL/GenBank/DDBJ whole genome shotgun (WGS) entry which is preliminary data.</text>
</comment>
<evidence type="ECO:0000313" key="2">
    <source>
        <dbReference type="Proteomes" id="UP001163603"/>
    </source>
</evidence>
<accession>A0ACC0Y3K2</accession>
<dbReference type="Proteomes" id="UP001163603">
    <property type="component" value="Chromosome 9"/>
</dbReference>
<proteinExistence type="predicted"/>